<evidence type="ECO:0000313" key="1">
    <source>
        <dbReference type="EMBL" id="CAD8639546.1"/>
    </source>
</evidence>
<dbReference type="EMBL" id="HBEZ01031084">
    <property type="protein sequence ID" value="CAD8639546.1"/>
    <property type="molecule type" value="Transcribed_RNA"/>
</dbReference>
<organism evidence="1">
    <name type="scientific">Cryptomonas curvata</name>
    <dbReference type="NCBI Taxonomy" id="233186"/>
    <lineage>
        <taxon>Eukaryota</taxon>
        <taxon>Cryptophyceae</taxon>
        <taxon>Cryptomonadales</taxon>
        <taxon>Cryptomonadaceae</taxon>
        <taxon>Cryptomonas</taxon>
    </lineage>
</organism>
<dbReference type="AlphaFoldDB" id="A0A7S0MFU6"/>
<proteinExistence type="predicted"/>
<gene>
    <name evidence="1" type="ORF">CCUR1050_LOCUS17230</name>
</gene>
<name>A0A7S0MFU6_9CRYP</name>
<sequence>MIESRCFGRVRAVRKLNYESLSKTSRGPEYDRTMTNGSIFIINVFHENIVIIDSMSNASWITDAGNDSHLSRAVNFCKDFSGSGYIPRAQLKRQYSNFNCSIDLEFA</sequence>
<reference evidence="1" key="1">
    <citation type="submission" date="2021-01" db="EMBL/GenBank/DDBJ databases">
        <authorList>
            <person name="Corre E."/>
            <person name="Pelletier E."/>
            <person name="Niang G."/>
            <person name="Scheremetjew M."/>
            <person name="Finn R."/>
            <person name="Kale V."/>
            <person name="Holt S."/>
            <person name="Cochrane G."/>
            <person name="Meng A."/>
            <person name="Brown T."/>
            <person name="Cohen L."/>
        </authorList>
    </citation>
    <scope>NUCLEOTIDE SEQUENCE</scope>
    <source>
        <strain evidence="1">CCAP979/52</strain>
    </source>
</reference>
<protein>
    <submittedName>
        <fullName evidence="1">Uncharacterized protein</fullName>
    </submittedName>
</protein>
<accession>A0A7S0MFU6</accession>